<accession>A0ABU9I170</accession>
<reference evidence="1 2" key="1">
    <citation type="submission" date="2024-04" db="EMBL/GenBank/DDBJ databases">
        <title>Flavobacterium sp. DGU11 16S ribosomal RNA gene Genome sequencing and assembly.</title>
        <authorList>
            <person name="Park S."/>
        </authorList>
    </citation>
    <scope>NUCLEOTIDE SEQUENCE [LARGE SCALE GENOMIC DNA]</scope>
    <source>
        <strain evidence="1 2">DGU11</strain>
    </source>
</reference>
<comment type="caution">
    <text evidence="1">The sequence shown here is derived from an EMBL/GenBank/DDBJ whole genome shotgun (WGS) entry which is preliminary data.</text>
</comment>
<evidence type="ECO:0000313" key="2">
    <source>
        <dbReference type="Proteomes" id="UP001464555"/>
    </source>
</evidence>
<sequence>MTRHRAKLKAILVCFFYISTFYSQVKIGDNPTVIGTSSLLELQSSNKGLVLPRVANVSMISNPVTGMAVYDLSNNCLRIYTNGQWSDCLNPSAAYGLPGSNGTSQVLAYNCSGLSKGTMTVGQSVSGVTQGITVTVASGGTYSISATANGVTFSGGGTWAAAGTYNVNLEASGTPTAAGTATFVLNTNPGCSFTRSISESFSNAVCSTSYGQFPVTVSINSQNITITKPGTNSTVTAITHCGVTTSATQCPRIYYGQSASYNFSSSLKNVQCYITGVNGDQDNEGVTVTAFLNNMPIAVQLVPFAGCAEDYNATQDGVKGILKCSTNSDSNSGVVFNISSSEPYNKIVIARNSTETEGSLFLELLLCNAQLP</sequence>
<keyword evidence="2" id="KW-1185">Reference proteome</keyword>
<name>A0ABU9I170_9FLAO</name>
<gene>
    <name evidence="1" type="ORF">AAEO56_17995</name>
</gene>
<organism evidence="1 2">
    <name type="scientific">Flavobacterium arundinis</name>
    <dbReference type="NCBI Taxonomy" id="3139143"/>
    <lineage>
        <taxon>Bacteria</taxon>
        <taxon>Pseudomonadati</taxon>
        <taxon>Bacteroidota</taxon>
        <taxon>Flavobacteriia</taxon>
        <taxon>Flavobacteriales</taxon>
        <taxon>Flavobacteriaceae</taxon>
        <taxon>Flavobacterium</taxon>
    </lineage>
</organism>
<dbReference type="Proteomes" id="UP001464555">
    <property type="component" value="Unassembled WGS sequence"/>
</dbReference>
<dbReference type="EMBL" id="JBBYHR010000012">
    <property type="protein sequence ID" value="MEL1246171.1"/>
    <property type="molecule type" value="Genomic_DNA"/>
</dbReference>
<protein>
    <recommendedName>
        <fullName evidence="3">SprB repeat-containing protein</fullName>
    </recommendedName>
</protein>
<dbReference type="RefSeq" id="WP_341698465.1">
    <property type="nucleotide sequence ID" value="NZ_JBBYHR010000012.1"/>
</dbReference>
<evidence type="ECO:0008006" key="3">
    <source>
        <dbReference type="Google" id="ProtNLM"/>
    </source>
</evidence>
<proteinExistence type="predicted"/>
<evidence type="ECO:0000313" key="1">
    <source>
        <dbReference type="EMBL" id="MEL1246171.1"/>
    </source>
</evidence>